<evidence type="ECO:0000259" key="1">
    <source>
        <dbReference type="Pfam" id="PF01863"/>
    </source>
</evidence>
<dbReference type="Pfam" id="PF01863">
    <property type="entry name" value="YgjP-like"/>
    <property type="match status" value="1"/>
</dbReference>
<accession>C0EMP2</accession>
<sequence>MPALSMPSNISINIMLRLHTHTLSDGLTIHIQLKRSAKKNLILRPVSADTVSINIPPFVTQRTFTQWLNDNEAILRRTLNKTPARQTSTDALPEWIWYQGVQTALSVHTANHIQIRPSEILLPEKETSAQLTHLRRFLHERAHEYLLPRLEGHIRTTRLTPSAISLSNAKTFWGVCRHTTGIRLNWRLIGAPEYVADYVCLHELAHLRHPNHSPAFWTLTHSLTPHVDQAEQWLKEHGSELFRLG</sequence>
<evidence type="ECO:0000313" key="3">
    <source>
        <dbReference type="Proteomes" id="UP000004457"/>
    </source>
</evidence>
<keyword evidence="3" id="KW-1185">Reference proteome</keyword>
<dbReference type="Proteomes" id="UP000004457">
    <property type="component" value="Unassembled WGS sequence"/>
</dbReference>
<dbReference type="InterPro" id="IPR002725">
    <property type="entry name" value="YgjP-like_metallopeptidase"/>
</dbReference>
<proteinExistence type="predicted"/>
<name>C0EMP2_NEIFL</name>
<feature type="domain" description="YgjP-like metallopeptidase" evidence="1">
    <location>
        <begin position="39"/>
        <end position="237"/>
    </location>
</feature>
<organism evidence="2 3">
    <name type="scientific">Neisseria flavescens NRL30031/H210</name>
    <dbReference type="NCBI Taxonomy" id="546264"/>
    <lineage>
        <taxon>Bacteria</taxon>
        <taxon>Pseudomonadati</taxon>
        <taxon>Pseudomonadota</taxon>
        <taxon>Betaproteobacteria</taxon>
        <taxon>Neisseriales</taxon>
        <taxon>Neisseriaceae</taxon>
        <taxon>Neisseria</taxon>
    </lineage>
</organism>
<dbReference type="InterPro" id="IPR053136">
    <property type="entry name" value="UTP_pyrophosphatase-like"/>
</dbReference>
<dbReference type="EMBL" id="ACEN01000034">
    <property type="protein sequence ID" value="EEG33733.1"/>
    <property type="molecule type" value="Genomic_DNA"/>
</dbReference>
<dbReference type="eggNOG" id="COG1451">
    <property type="taxonomic scope" value="Bacteria"/>
</dbReference>
<dbReference type="Gene3D" id="3.30.2010.10">
    <property type="entry name" value="Metalloproteases ('zincins'), catalytic domain"/>
    <property type="match status" value="1"/>
</dbReference>
<comment type="caution">
    <text evidence="2">The sequence shown here is derived from an EMBL/GenBank/DDBJ whole genome shotgun (WGS) entry which is preliminary data.</text>
</comment>
<evidence type="ECO:0000313" key="2">
    <source>
        <dbReference type="EMBL" id="EEG33733.1"/>
    </source>
</evidence>
<dbReference type="PANTHER" id="PTHR30399">
    <property type="entry name" value="UNCHARACTERIZED PROTEIN YGJP"/>
    <property type="match status" value="1"/>
</dbReference>
<dbReference type="AlphaFoldDB" id="C0EMP2"/>
<dbReference type="PANTHER" id="PTHR30399:SF1">
    <property type="entry name" value="UTP PYROPHOSPHATASE"/>
    <property type="match status" value="1"/>
</dbReference>
<protein>
    <recommendedName>
        <fullName evidence="1">YgjP-like metallopeptidase domain-containing protein</fullName>
    </recommendedName>
</protein>
<reference evidence="2 3" key="1">
    <citation type="submission" date="2009-01" db="EMBL/GenBank/DDBJ databases">
        <authorList>
            <person name="Fulton L."/>
            <person name="Clifton S."/>
            <person name="Chinwalla A.T."/>
            <person name="Mitreva M."/>
            <person name="Sodergren E."/>
            <person name="Weinstock G."/>
            <person name="Clifton S."/>
            <person name="Dooling D.J."/>
            <person name="Fulton B."/>
            <person name="Minx P."/>
            <person name="Pepin K.H."/>
            <person name="Johnson M."/>
            <person name="Bhonagiri V."/>
            <person name="Nash W.E."/>
            <person name="Mardis E.R."/>
            <person name="Wilson R.K."/>
        </authorList>
    </citation>
    <scope>NUCLEOTIDE SEQUENCE [LARGE SCALE GENOMIC DNA]</scope>
    <source>
        <strain evidence="2 3">NRL30031/H210</strain>
    </source>
</reference>
<dbReference type="CDD" id="cd07344">
    <property type="entry name" value="M48_yhfN_like"/>
    <property type="match status" value="1"/>
</dbReference>
<gene>
    <name evidence="2" type="ORF">NEIFLAOT_01216</name>
</gene>